<dbReference type="Proteomes" id="UP000887575">
    <property type="component" value="Unassembled WGS sequence"/>
</dbReference>
<reference evidence="2" key="1">
    <citation type="submission" date="2024-02" db="UniProtKB">
        <authorList>
            <consortium name="WormBaseParasite"/>
        </authorList>
    </citation>
    <scope>IDENTIFICATION</scope>
</reference>
<dbReference type="WBParaSite" id="MBELARI_LOCUS16245">
    <property type="protein sequence ID" value="MBELARI_LOCUS16245"/>
    <property type="gene ID" value="MBELARI_LOCUS16245"/>
</dbReference>
<keyword evidence="1" id="KW-1185">Reference proteome</keyword>
<dbReference type="AlphaFoldDB" id="A0AAF3EQ85"/>
<accession>A0AAF3EQ85</accession>
<name>A0AAF3EQ85_9BILA</name>
<sequence length="85" mass="9205">MLFRSGVPRTDQGYIYANTSGDAAALVQVNLGVDAIFARFIDKSDDANVLADQMRADISLLQPQHIDIDDKAGQLANVAFSYLST</sequence>
<evidence type="ECO:0000313" key="2">
    <source>
        <dbReference type="WBParaSite" id="MBELARI_LOCUS16245"/>
    </source>
</evidence>
<proteinExistence type="predicted"/>
<evidence type="ECO:0000313" key="1">
    <source>
        <dbReference type="Proteomes" id="UP000887575"/>
    </source>
</evidence>
<organism evidence="1 2">
    <name type="scientific">Mesorhabditis belari</name>
    <dbReference type="NCBI Taxonomy" id="2138241"/>
    <lineage>
        <taxon>Eukaryota</taxon>
        <taxon>Metazoa</taxon>
        <taxon>Ecdysozoa</taxon>
        <taxon>Nematoda</taxon>
        <taxon>Chromadorea</taxon>
        <taxon>Rhabditida</taxon>
        <taxon>Rhabditina</taxon>
        <taxon>Rhabditomorpha</taxon>
        <taxon>Rhabditoidea</taxon>
        <taxon>Rhabditidae</taxon>
        <taxon>Mesorhabditinae</taxon>
        <taxon>Mesorhabditis</taxon>
    </lineage>
</organism>
<protein>
    <submittedName>
        <fullName evidence="2">Uncharacterized protein</fullName>
    </submittedName>
</protein>